<reference evidence="5" key="1">
    <citation type="submission" date="2015-02" db="EMBL/GenBank/DDBJ databases">
        <authorList>
            <person name="Chooi Y.-H."/>
        </authorList>
    </citation>
    <scope>NUCLEOTIDE SEQUENCE [LARGE SCALE GENOMIC DNA]</scope>
    <source>
        <strain evidence="5">strain Y</strain>
    </source>
</reference>
<dbReference type="SUPFAM" id="SSF46565">
    <property type="entry name" value="Chaperone J-domain"/>
    <property type="match status" value="1"/>
</dbReference>
<keyword evidence="1" id="KW-0143">Chaperone</keyword>
<feature type="region of interest" description="Disordered" evidence="2">
    <location>
        <begin position="94"/>
        <end position="127"/>
    </location>
</feature>
<gene>
    <name evidence="4" type="ORF">YBN1229_v1_0771</name>
</gene>
<dbReference type="KEGG" id="fil:BN1229_v1_0766"/>
<keyword evidence="5" id="KW-1185">Reference proteome</keyword>
<feature type="compositionally biased region" description="Basic and acidic residues" evidence="2">
    <location>
        <begin position="109"/>
        <end position="127"/>
    </location>
</feature>
<dbReference type="Proteomes" id="UP000033187">
    <property type="component" value="Chromosome 1"/>
</dbReference>
<evidence type="ECO:0000313" key="5">
    <source>
        <dbReference type="Proteomes" id="UP000033187"/>
    </source>
</evidence>
<dbReference type="InterPro" id="IPR051938">
    <property type="entry name" value="Apopto_cytoskel_mod"/>
</dbReference>
<dbReference type="KEGG" id="fiy:BN1229_v1_0771"/>
<evidence type="ECO:0000313" key="4">
    <source>
        <dbReference type="EMBL" id="CPR16351.1"/>
    </source>
</evidence>
<evidence type="ECO:0000256" key="2">
    <source>
        <dbReference type="SAM" id="MobiDB-lite"/>
    </source>
</evidence>
<dbReference type="InterPro" id="IPR036869">
    <property type="entry name" value="J_dom_sf"/>
</dbReference>
<dbReference type="InterPro" id="IPR001623">
    <property type="entry name" value="DnaJ_domain"/>
</dbReference>
<protein>
    <submittedName>
        <fullName evidence="4">Molecular chaperone DnaJ</fullName>
    </submittedName>
</protein>
<dbReference type="OrthoDB" id="9786294at2"/>
<dbReference type="PRINTS" id="PR00625">
    <property type="entry name" value="JDOMAIN"/>
</dbReference>
<dbReference type="PANTHER" id="PTHR44145:SF3">
    <property type="entry name" value="DNAJ HOMOLOG SUBFAMILY A MEMBER 3, MITOCHONDRIAL"/>
    <property type="match status" value="1"/>
</dbReference>
<dbReference type="PROSITE" id="PS50076">
    <property type="entry name" value="DNAJ_2"/>
    <property type="match status" value="1"/>
</dbReference>
<name>A0A0D6JC98_9HYPH</name>
<accession>A0A0D6JC98</accession>
<dbReference type="SMART" id="SM00271">
    <property type="entry name" value="DnaJ"/>
    <property type="match status" value="1"/>
</dbReference>
<dbReference type="Gene3D" id="1.10.287.110">
    <property type="entry name" value="DnaJ domain"/>
    <property type="match status" value="1"/>
</dbReference>
<dbReference type="EMBL" id="LN829119">
    <property type="protein sequence ID" value="CPR16351.1"/>
    <property type="molecule type" value="Genomic_DNA"/>
</dbReference>
<dbReference type="AlphaFoldDB" id="A0A0D6JC98"/>
<organism evidence="4 5">
    <name type="scientific">Candidatus Filomicrobium marinum</name>
    <dbReference type="NCBI Taxonomy" id="1608628"/>
    <lineage>
        <taxon>Bacteria</taxon>
        <taxon>Pseudomonadati</taxon>
        <taxon>Pseudomonadota</taxon>
        <taxon>Alphaproteobacteria</taxon>
        <taxon>Hyphomicrobiales</taxon>
        <taxon>Hyphomicrobiaceae</taxon>
        <taxon>Filomicrobium</taxon>
    </lineage>
</organism>
<proteinExistence type="predicted"/>
<dbReference type="RefSeq" id="WP_046476716.1">
    <property type="nucleotide sequence ID" value="NZ_LN829118.1"/>
</dbReference>
<dbReference type="CDD" id="cd06257">
    <property type="entry name" value="DnaJ"/>
    <property type="match status" value="1"/>
</dbReference>
<sequence length="214" mass="24436">MKLGSKYFDSIRVAPKRSRSANDPVQHTAGAPTCQWKGCDKAGRHRAPMGRGRDGEYYLFCVDHVRQYNASYNYFDGMSDTEVAKFQKDAMTGHRPTWKMGDNPAFEGNGEREAEHAPESAESRARDPHGFFAWRAQQARKEAPERRRKLKPMEKKSLDALHLTQSATKEEIKAKFKALVKEHHPDANGGDRRSEDKLREIIQAYNYLKQVGLV</sequence>
<evidence type="ECO:0000259" key="3">
    <source>
        <dbReference type="PROSITE" id="PS50076"/>
    </source>
</evidence>
<feature type="domain" description="J" evidence="3">
    <location>
        <begin position="156"/>
        <end position="213"/>
    </location>
</feature>
<dbReference type="PANTHER" id="PTHR44145">
    <property type="entry name" value="DNAJ HOMOLOG SUBFAMILY A MEMBER 3, MITOCHONDRIAL"/>
    <property type="match status" value="1"/>
</dbReference>
<evidence type="ECO:0000256" key="1">
    <source>
        <dbReference type="ARBA" id="ARBA00023186"/>
    </source>
</evidence>
<dbReference type="Pfam" id="PF00226">
    <property type="entry name" value="DnaJ"/>
    <property type="match status" value="1"/>
</dbReference>